<feature type="transmembrane region" description="Helical" evidence="8">
    <location>
        <begin position="384"/>
        <end position="402"/>
    </location>
</feature>
<accession>A0A1N7H0P2</accession>
<dbReference type="PANTHER" id="PTHR23517:SF3">
    <property type="entry name" value="INTEGRAL MEMBRANE TRANSPORT PROTEIN"/>
    <property type="match status" value="1"/>
</dbReference>
<dbReference type="Proteomes" id="UP000185936">
    <property type="component" value="Unassembled WGS sequence"/>
</dbReference>
<dbReference type="InterPro" id="IPR050171">
    <property type="entry name" value="MFS_Transporters"/>
</dbReference>
<dbReference type="CDD" id="cd17325">
    <property type="entry name" value="MFS_MdtG_SLC18_like"/>
    <property type="match status" value="1"/>
</dbReference>
<proteinExistence type="predicted"/>
<dbReference type="Gene3D" id="1.20.1250.20">
    <property type="entry name" value="MFS general substrate transporter like domains"/>
    <property type="match status" value="2"/>
</dbReference>
<dbReference type="InterPro" id="IPR020846">
    <property type="entry name" value="MFS_dom"/>
</dbReference>
<evidence type="ECO:0000256" key="2">
    <source>
        <dbReference type="ARBA" id="ARBA00022448"/>
    </source>
</evidence>
<organism evidence="10 11">
    <name type="scientific">Natronorubrum thiooxidans</name>
    <dbReference type="NCBI Taxonomy" id="308853"/>
    <lineage>
        <taxon>Archaea</taxon>
        <taxon>Methanobacteriati</taxon>
        <taxon>Methanobacteriota</taxon>
        <taxon>Stenosarchaea group</taxon>
        <taxon>Halobacteria</taxon>
        <taxon>Halobacteriales</taxon>
        <taxon>Natrialbaceae</taxon>
        <taxon>Natronorubrum</taxon>
    </lineage>
</organism>
<evidence type="ECO:0000256" key="6">
    <source>
        <dbReference type="ARBA" id="ARBA00023136"/>
    </source>
</evidence>
<sequence>MSETSDLTQGIREHLGQFSLHVLLVFATGLTIGSERTVVPVLGEDVLGVESFLVIGSFVVSFGFVKALLNLYAGKWGEEYGRKPVLVLGWLTALPIPVILIFAPNWWWITAGNILLGVNQALTWSMAINAKIDLAGPDQRGLAVGIDEAFGYTGVAAGAWITGVIAGRTSLRPEPFYFLAAVVVLAFLISIFLIKETVQLAQLEGDDDHHDANLPFNEVLKRATYGDRTLFAAAQAGHIENFVDTLFWIAVPLYLTSQGLAIEAVGVVVGVHSAMYFLQIGTGGLADRIGRRPPVIAGMFLAGVGVLGMVFVEGYLLWAVLAAVSGLGMALLYPNLMTVPSDAAHPTWRSAGMGVYRMWRDAGYGVGAILIGLAMEFISAEAAFYMTSILMFISGAIVFLWMEETHPEFGTHEPPAPAPDTPAHATTDD</sequence>
<dbReference type="GO" id="GO:0005886">
    <property type="term" value="C:plasma membrane"/>
    <property type="evidence" value="ECO:0007669"/>
    <property type="project" value="UniProtKB-SubCell"/>
</dbReference>
<dbReference type="RefSeq" id="WP_076610683.1">
    <property type="nucleotide sequence ID" value="NZ_FTNR01000020.1"/>
</dbReference>
<gene>
    <name evidence="10" type="ORF">SAMN05421752_12011</name>
</gene>
<comment type="subcellular location">
    <subcellularLocation>
        <location evidence="1">Cell membrane</location>
        <topology evidence="1">Multi-pass membrane protein</topology>
    </subcellularLocation>
</comment>
<dbReference type="Pfam" id="PF07690">
    <property type="entry name" value="MFS_1"/>
    <property type="match status" value="2"/>
</dbReference>
<evidence type="ECO:0000256" key="1">
    <source>
        <dbReference type="ARBA" id="ARBA00004651"/>
    </source>
</evidence>
<feature type="transmembrane region" description="Helical" evidence="8">
    <location>
        <begin position="15"/>
        <end position="32"/>
    </location>
</feature>
<dbReference type="InterPro" id="IPR011701">
    <property type="entry name" value="MFS"/>
</dbReference>
<dbReference type="EMBL" id="FTNR01000020">
    <property type="protein sequence ID" value="SIS18395.1"/>
    <property type="molecule type" value="Genomic_DNA"/>
</dbReference>
<feature type="transmembrane region" description="Helical" evidence="8">
    <location>
        <begin position="85"/>
        <end position="109"/>
    </location>
</feature>
<evidence type="ECO:0000256" key="3">
    <source>
        <dbReference type="ARBA" id="ARBA00022475"/>
    </source>
</evidence>
<dbReference type="InterPro" id="IPR005829">
    <property type="entry name" value="Sugar_transporter_CS"/>
</dbReference>
<keyword evidence="6 8" id="KW-0472">Membrane</keyword>
<reference evidence="11" key="1">
    <citation type="submission" date="2017-01" db="EMBL/GenBank/DDBJ databases">
        <authorList>
            <person name="Varghese N."/>
            <person name="Submissions S."/>
        </authorList>
    </citation>
    <scope>NUCLEOTIDE SEQUENCE [LARGE SCALE GENOMIC DNA]</scope>
    <source>
        <strain evidence="11">type strain: HArc-</strain>
    </source>
</reference>
<dbReference type="PANTHER" id="PTHR23517">
    <property type="entry name" value="RESISTANCE PROTEIN MDTM, PUTATIVE-RELATED-RELATED"/>
    <property type="match status" value="1"/>
</dbReference>
<dbReference type="InterPro" id="IPR036259">
    <property type="entry name" value="MFS_trans_sf"/>
</dbReference>
<feature type="domain" description="Major facilitator superfamily (MFS) profile" evidence="9">
    <location>
        <begin position="17"/>
        <end position="406"/>
    </location>
</feature>
<feature type="transmembrane region" description="Helical" evidence="8">
    <location>
        <begin position="176"/>
        <end position="194"/>
    </location>
</feature>
<dbReference type="PROSITE" id="PS50850">
    <property type="entry name" value="MFS"/>
    <property type="match status" value="1"/>
</dbReference>
<keyword evidence="5 8" id="KW-1133">Transmembrane helix</keyword>
<evidence type="ECO:0000313" key="11">
    <source>
        <dbReference type="Proteomes" id="UP000185936"/>
    </source>
</evidence>
<feature type="transmembrane region" description="Helical" evidence="8">
    <location>
        <begin position="52"/>
        <end position="73"/>
    </location>
</feature>
<evidence type="ECO:0000313" key="10">
    <source>
        <dbReference type="EMBL" id="SIS18395.1"/>
    </source>
</evidence>
<dbReference type="OrthoDB" id="117970at2157"/>
<dbReference type="STRING" id="308853.SAMN05421752_12011"/>
<keyword evidence="4 8" id="KW-0812">Transmembrane</keyword>
<dbReference type="GO" id="GO:0022857">
    <property type="term" value="F:transmembrane transporter activity"/>
    <property type="evidence" value="ECO:0007669"/>
    <property type="project" value="InterPro"/>
</dbReference>
<evidence type="ECO:0000256" key="8">
    <source>
        <dbReference type="SAM" id="Phobius"/>
    </source>
</evidence>
<keyword evidence="3" id="KW-1003">Cell membrane</keyword>
<evidence type="ECO:0000256" key="7">
    <source>
        <dbReference type="SAM" id="MobiDB-lite"/>
    </source>
</evidence>
<evidence type="ECO:0000259" key="9">
    <source>
        <dbReference type="PROSITE" id="PS50850"/>
    </source>
</evidence>
<protein>
    <submittedName>
        <fullName evidence="10">Predicted arabinose efflux permease, MFS family</fullName>
    </submittedName>
</protein>
<feature type="transmembrane region" description="Helical" evidence="8">
    <location>
        <begin position="318"/>
        <end position="337"/>
    </location>
</feature>
<keyword evidence="11" id="KW-1185">Reference proteome</keyword>
<feature type="transmembrane region" description="Helical" evidence="8">
    <location>
        <begin position="358"/>
        <end position="378"/>
    </location>
</feature>
<name>A0A1N7H0P2_9EURY</name>
<dbReference type="PROSITE" id="PS00216">
    <property type="entry name" value="SUGAR_TRANSPORT_1"/>
    <property type="match status" value="1"/>
</dbReference>
<dbReference type="AlphaFoldDB" id="A0A1N7H0P2"/>
<evidence type="ECO:0000256" key="4">
    <source>
        <dbReference type="ARBA" id="ARBA00022692"/>
    </source>
</evidence>
<keyword evidence="2" id="KW-0813">Transport</keyword>
<feature type="transmembrane region" description="Helical" evidence="8">
    <location>
        <begin position="295"/>
        <end position="312"/>
    </location>
</feature>
<feature type="region of interest" description="Disordered" evidence="7">
    <location>
        <begin position="409"/>
        <end position="429"/>
    </location>
</feature>
<evidence type="ECO:0000256" key="5">
    <source>
        <dbReference type="ARBA" id="ARBA00022989"/>
    </source>
</evidence>
<dbReference type="SUPFAM" id="SSF103473">
    <property type="entry name" value="MFS general substrate transporter"/>
    <property type="match status" value="1"/>
</dbReference>